<comment type="caution">
    <text evidence="2">The sequence shown here is derived from an EMBL/GenBank/DDBJ whole genome shotgun (WGS) entry which is preliminary data.</text>
</comment>
<protein>
    <submittedName>
        <fullName evidence="2">Uncharacterized protein</fullName>
    </submittedName>
</protein>
<feature type="compositionally biased region" description="Basic and acidic residues" evidence="1">
    <location>
        <begin position="44"/>
        <end position="57"/>
    </location>
</feature>
<sequence>MSVRNQMCFHRAPHARDRITRLGLVHLLGGCMTDTREKVSQLHGYDPKAGELPRSKGNDTCTDPNADSRRGPHARDLKSRGLTDCSTFPWGTRDGHA</sequence>
<keyword evidence="3" id="KW-1185">Reference proteome</keyword>
<dbReference type="Proteomes" id="UP000233551">
    <property type="component" value="Unassembled WGS sequence"/>
</dbReference>
<accession>A0A2I0KXM7</accession>
<feature type="compositionally biased region" description="Basic and acidic residues" evidence="1">
    <location>
        <begin position="66"/>
        <end position="81"/>
    </location>
</feature>
<dbReference type="EMBL" id="PGOL01000281">
    <property type="protein sequence ID" value="PKI73219.1"/>
    <property type="molecule type" value="Genomic_DNA"/>
</dbReference>
<feature type="region of interest" description="Disordered" evidence="1">
    <location>
        <begin position="44"/>
        <end position="97"/>
    </location>
</feature>
<proteinExistence type="predicted"/>
<evidence type="ECO:0000313" key="3">
    <source>
        <dbReference type="Proteomes" id="UP000233551"/>
    </source>
</evidence>
<organism evidence="2 3">
    <name type="scientific">Punica granatum</name>
    <name type="common">Pomegranate</name>
    <dbReference type="NCBI Taxonomy" id="22663"/>
    <lineage>
        <taxon>Eukaryota</taxon>
        <taxon>Viridiplantae</taxon>
        <taxon>Streptophyta</taxon>
        <taxon>Embryophyta</taxon>
        <taxon>Tracheophyta</taxon>
        <taxon>Spermatophyta</taxon>
        <taxon>Magnoliopsida</taxon>
        <taxon>eudicotyledons</taxon>
        <taxon>Gunneridae</taxon>
        <taxon>Pentapetalae</taxon>
        <taxon>rosids</taxon>
        <taxon>malvids</taxon>
        <taxon>Myrtales</taxon>
        <taxon>Lythraceae</taxon>
        <taxon>Punica</taxon>
    </lineage>
</organism>
<evidence type="ECO:0000313" key="2">
    <source>
        <dbReference type="EMBL" id="PKI73219.1"/>
    </source>
</evidence>
<reference evidence="2 3" key="1">
    <citation type="submission" date="2017-11" db="EMBL/GenBank/DDBJ databases">
        <title>De-novo sequencing of pomegranate (Punica granatum L.) genome.</title>
        <authorList>
            <person name="Akparov Z."/>
            <person name="Amiraslanov A."/>
            <person name="Hajiyeva S."/>
            <person name="Abbasov M."/>
            <person name="Kaur K."/>
            <person name="Hamwieh A."/>
            <person name="Solovyev V."/>
            <person name="Salamov A."/>
            <person name="Braich B."/>
            <person name="Kosarev P."/>
            <person name="Mahmoud A."/>
            <person name="Hajiyev E."/>
            <person name="Babayeva S."/>
            <person name="Izzatullayeva V."/>
            <person name="Mammadov A."/>
            <person name="Mammadov A."/>
            <person name="Sharifova S."/>
            <person name="Ojaghi J."/>
            <person name="Eynullazada K."/>
            <person name="Bayramov B."/>
            <person name="Abdulazimova A."/>
            <person name="Shahmuradov I."/>
        </authorList>
    </citation>
    <scope>NUCLEOTIDE SEQUENCE [LARGE SCALE GENOMIC DNA]</scope>
    <source>
        <strain evidence="3">cv. AG2017</strain>
        <tissue evidence="2">Leaf</tissue>
    </source>
</reference>
<evidence type="ECO:0000256" key="1">
    <source>
        <dbReference type="SAM" id="MobiDB-lite"/>
    </source>
</evidence>
<gene>
    <name evidence="2" type="ORF">CRG98_006354</name>
</gene>
<name>A0A2I0KXM7_PUNGR</name>
<dbReference type="AlphaFoldDB" id="A0A2I0KXM7"/>